<dbReference type="InterPro" id="IPR011625">
    <property type="entry name" value="A2M_N_BRD"/>
</dbReference>
<dbReference type="SMART" id="SM01419">
    <property type="entry name" value="Thiol-ester_cl"/>
    <property type="match status" value="1"/>
</dbReference>
<feature type="region of interest" description="Disordered" evidence="5">
    <location>
        <begin position="28"/>
        <end position="64"/>
    </location>
</feature>
<evidence type="ECO:0000256" key="5">
    <source>
        <dbReference type="SAM" id="MobiDB-lite"/>
    </source>
</evidence>
<evidence type="ECO:0000259" key="8">
    <source>
        <dbReference type="SMART" id="SM01360"/>
    </source>
</evidence>
<dbReference type="Gene3D" id="6.20.50.160">
    <property type="match status" value="1"/>
</dbReference>
<evidence type="ECO:0000259" key="9">
    <source>
        <dbReference type="SMART" id="SM01361"/>
    </source>
</evidence>
<dbReference type="InterPro" id="IPR036595">
    <property type="entry name" value="A-macroglobulin_rcpt-bd_sf"/>
</dbReference>
<dbReference type="InterPro" id="IPR002890">
    <property type="entry name" value="MG2"/>
</dbReference>
<name>A0AAN9B2M7_9CAEN</name>
<gene>
    <name evidence="10" type="ORF">V1264_004972</name>
</gene>
<dbReference type="InterPro" id="IPR019742">
    <property type="entry name" value="MacrogloblnA2_CS"/>
</dbReference>
<keyword evidence="2" id="KW-0882">Thioester bond</keyword>
<dbReference type="Pfam" id="PF00207">
    <property type="entry name" value="A2M"/>
    <property type="match status" value="1"/>
</dbReference>
<dbReference type="Gene3D" id="2.60.40.1940">
    <property type="match status" value="1"/>
</dbReference>
<evidence type="ECO:0000313" key="11">
    <source>
        <dbReference type="Proteomes" id="UP001374579"/>
    </source>
</evidence>
<dbReference type="GO" id="GO:0004866">
    <property type="term" value="F:endopeptidase inhibitor activity"/>
    <property type="evidence" value="ECO:0007669"/>
    <property type="project" value="InterPro"/>
</dbReference>
<reference evidence="10 11" key="1">
    <citation type="submission" date="2024-02" db="EMBL/GenBank/DDBJ databases">
        <title>Chromosome-scale genome assembly of the rough periwinkle Littorina saxatilis.</title>
        <authorList>
            <person name="De Jode A."/>
            <person name="Faria R."/>
            <person name="Formenti G."/>
            <person name="Sims Y."/>
            <person name="Smith T.P."/>
            <person name="Tracey A."/>
            <person name="Wood J.M.D."/>
            <person name="Zagrodzka Z.B."/>
            <person name="Johannesson K."/>
            <person name="Butlin R.K."/>
            <person name="Leder E.H."/>
        </authorList>
    </citation>
    <scope>NUCLEOTIDE SEQUENCE [LARGE SCALE GENOMIC DNA]</scope>
    <source>
        <strain evidence="10">Snail1</strain>
        <tissue evidence="10">Muscle</tissue>
    </source>
</reference>
<dbReference type="SMART" id="SM01361">
    <property type="entry name" value="A2M_recep"/>
    <property type="match status" value="1"/>
</dbReference>
<evidence type="ECO:0000256" key="6">
    <source>
        <dbReference type="SAM" id="SignalP"/>
    </source>
</evidence>
<proteinExistence type="predicted"/>
<dbReference type="InterPro" id="IPR009048">
    <property type="entry name" value="A-macroglobulin_rcpt-bd"/>
</dbReference>
<keyword evidence="1 6" id="KW-0732">Signal</keyword>
<feature type="domain" description="Alpha-macroglobulin receptor-binding" evidence="9">
    <location>
        <begin position="1463"/>
        <end position="1547"/>
    </location>
</feature>
<accession>A0AAN9B2M7</accession>
<feature type="region of interest" description="Disordered" evidence="5">
    <location>
        <begin position="787"/>
        <end position="809"/>
    </location>
</feature>
<dbReference type="Pfam" id="PF17791">
    <property type="entry name" value="MG3"/>
    <property type="match status" value="1"/>
</dbReference>
<dbReference type="PROSITE" id="PS00477">
    <property type="entry name" value="ALPHA_2_MACROGLOBULIN"/>
    <property type="match status" value="1"/>
</dbReference>
<dbReference type="SMART" id="SM01360">
    <property type="entry name" value="A2M"/>
    <property type="match status" value="1"/>
</dbReference>
<dbReference type="InterPro" id="IPR047565">
    <property type="entry name" value="Alpha-macroglob_thiol-ester_cl"/>
</dbReference>
<dbReference type="SMART" id="SM01359">
    <property type="entry name" value="A2M_N_2"/>
    <property type="match status" value="1"/>
</dbReference>
<dbReference type="Gene3D" id="2.20.130.20">
    <property type="match status" value="1"/>
</dbReference>
<dbReference type="Proteomes" id="UP001374579">
    <property type="component" value="Unassembled WGS sequence"/>
</dbReference>
<dbReference type="Pfam" id="PF07703">
    <property type="entry name" value="A2M_BRD"/>
    <property type="match status" value="1"/>
</dbReference>
<dbReference type="InterPro" id="IPR001599">
    <property type="entry name" value="Macroglobln_a2"/>
</dbReference>
<dbReference type="InterPro" id="IPR041813">
    <property type="entry name" value="A2M_TED"/>
</dbReference>
<keyword evidence="3" id="KW-1015">Disulfide bond</keyword>
<feature type="compositionally biased region" description="Pro residues" evidence="5">
    <location>
        <begin position="28"/>
        <end position="60"/>
    </location>
</feature>
<dbReference type="PANTHER" id="PTHR11412">
    <property type="entry name" value="MACROGLOBULIN / COMPLEMENT"/>
    <property type="match status" value="1"/>
</dbReference>
<dbReference type="Gene3D" id="2.60.40.10">
    <property type="entry name" value="Immunoglobulins"/>
    <property type="match status" value="2"/>
</dbReference>
<feature type="domain" description="Alpha-2-macroglobulin bait region" evidence="7">
    <location>
        <begin position="547"/>
        <end position="683"/>
    </location>
</feature>
<organism evidence="10 11">
    <name type="scientific">Littorina saxatilis</name>
    <dbReference type="NCBI Taxonomy" id="31220"/>
    <lineage>
        <taxon>Eukaryota</taxon>
        <taxon>Metazoa</taxon>
        <taxon>Spiralia</taxon>
        <taxon>Lophotrochozoa</taxon>
        <taxon>Mollusca</taxon>
        <taxon>Gastropoda</taxon>
        <taxon>Caenogastropoda</taxon>
        <taxon>Littorinimorpha</taxon>
        <taxon>Littorinoidea</taxon>
        <taxon>Littorinidae</taxon>
        <taxon>Littorina</taxon>
    </lineage>
</organism>
<dbReference type="Gene3D" id="2.60.40.1930">
    <property type="match status" value="2"/>
</dbReference>
<dbReference type="Gene3D" id="1.50.10.20">
    <property type="match status" value="1"/>
</dbReference>
<evidence type="ECO:0000313" key="10">
    <source>
        <dbReference type="EMBL" id="KAK7098096.1"/>
    </source>
</evidence>
<dbReference type="EMBL" id="JBAMIC010000013">
    <property type="protein sequence ID" value="KAK7098096.1"/>
    <property type="molecule type" value="Genomic_DNA"/>
</dbReference>
<feature type="chain" id="PRO_5042990472" evidence="6">
    <location>
        <begin position="24"/>
        <end position="1568"/>
    </location>
</feature>
<dbReference type="SUPFAM" id="SSF48239">
    <property type="entry name" value="Terpenoid cyclases/Protein prenyltransferases"/>
    <property type="match status" value="1"/>
</dbReference>
<dbReference type="Pfam" id="PF07677">
    <property type="entry name" value="A2M_recep"/>
    <property type="match status" value="1"/>
</dbReference>
<comment type="caution">
    <text evidence="10">The sequence shown here is derived from an EMBL/GenBank/DDBJ whole genome shotgun (WGS) entry which is preliminary data.</text>
</comment>
<evidence type="ECO:0000256" key="2">
    <source>
        <dbReference type="ARBA" id="ARBA00022966"/>
    </source>
</evidence>
<dbReference type="InterPro" id="IPR013783">
    <property type="entry name" value="Ig-like_fold"/>
</dbReference>
<dbReference type="InterPro" id="IPR041555">
    <property type="entry name" value="MG3"/>
</dbReference>
<feature type="signal peptide" evidence="6">
    <location>
        <begin position="1"/>
        <end position="23"/>
    </location>
</feature>
<dbReference type="Gene3D" id="2.60.120.1540">
    <property type="match status" value="1"/>
</dbReference>
<evidence type="ECO:0000256" key="1">
    <source>
        <dbReference type="ARBA" id="ARBA00022729"/>
    </source>
</evidence>
<dbReference type="PANTHER" id="PTHR11412:SF136">
    <property type="entry name" value="CD109 ANTIGEN"/>
    <property type="match status" value="1"/>
</dbReference>
<protein>
    <submittedName>
        <fullName evidence="10">Uncharacterized protein</fullName>
    </submittedName>
</protein>
<dbReference type="InterPro" id="IPR050473">
    <property type="entry name" value="A2M/Complement_sys"/>
</dbReference>
<keyword evidence="4" id="KW-0325">Glycoprotein</keyword>
<evidence type="ECO:0000256" key="4">
    <source>
        <dbReference type="ARBA" id="ARBA00023180"/>
    </source>
</evidence>
<dbReference type="InterPro" id="IPR011626">
    <property type="entry name" value="Alpha-macroglobulin_TED"/>
</dbReference>
<sequence>MTMLRTHVVWCGVLYLLAGGSIALSPPAPPAPATPGPAPPAPTTATAPPPPSPAPPPLAPDQPVRIPMPIILPKPITPSPAPTTEAPLKDMTYWVSFAKKVRPGAPLAVSVLLSNASGPVTLRLDLMDYDGDELQDGQNFTLDASENVQTVQFNIGKDLKREYRLWVRARAWGGLEFDGFERVTRSSKRLSVFIQTDKAKYQPGQTVQFRALAMLPDLQVSQDSMDIVITDPHNNRIAQWLGVKSDDETGVFQGEMTTSLFPPLGAWKIKATVDGVSEEKSFTLEEYELPQFEVKLDLPGYALVTGNKTTAKVSAKYTFGSPIQGSGSIVATLNIYRTSPVSVVKEFELDSDGQAEVEFTNEELYDLAWKTYTTVYSWYTDRNKRYFNLNYKTFDFTATVTDALTDDVMADKASFRFYNRDMNLRFLQTSPSTFKPGLSYFGQLEALKPDNTPVDNPQDIEVTFNVTYYRDLEPDEPFTTRYYWQQRPRVQDVLLTKTVGLDKFGLATLKIAYIPKTAYSVNIAATYGEIKTNKYLSKFTSPGNVFLRLKTKTRRPKVGRKVKLQALSNVKFGDFTYQVFSKGNLVLSGVVCKGRPNEKKVFNFPLSSAMAPVADVIVFFEADDGEVVVDRVAIGVDDVSENKVELKFVPTEVKPGDMAKLNVKAQPRSTVFLLGLDKSVLLLGTGNDVTRDQMISELAEYNSGNSYIFRGFWCFPVYFNDANNVFEGAGAGIITDGDIPGKDLNDVPKPFRTKTSYDFGWGVGGGPIMMRDMAMVAAPAPMMANAAAPAGPPPAAKDSAGQGESDTPAERVRTLFPETWLWDTVDMKTKVSTNVKVKTPDTITTWVVSAFAVHPKMGLAFAEKPAELVSIKRLFIKLDLPYSALRGEDVCFTAITFNRYDEPVQVSIGLAMNASAFQNTLVKRDATSGDVSEVRESILVNNDLGTLQPEAVVSTVFCVSPLSLGDMPVQVYLTADRPADALIRTIRIKPEGVERSQSYPVLIELDEGKQFSNTVNLSLPEEFVQGSLRITVAVVGDVLGVVAENLEDLLKMPYGCGEQNMINFAPNTYLIAYLRNTGRLSSAILSKAKSFMLAGYQKELQYQRSDGSFSAFGNRDKAGSMWLTAFVTKCFVQATGLGSDVITIDPSVVSKAVSWMTQYQNKDGSFREPGRVIHRAMQGGSATGVGLAAYVVITLKEAENAFSDDMSNATKSQVSSALSKGVAYLEGQLTSLGDDVYTSCIVAYALTLAGSDQAGAARNNMNQLASSGATVKYWSGPVEVKQTYYSWYRKTDALSIEMTSYALLTLMQDAALNDAIPVFRWLNKQRGPKGGFVSTQDTVVGIEALAAMSDLALGSDFSPITVQVSGSGSGQPSSLTINENNVLLLQKLELPLENGAYPDQVTITATSDTTERAFALAEVVVTYNVDTSTEEQTFSADTTVSNNTARSFVLTTCVQRNQGNATGAMVLTEIGVPSGYDVDKRKSDFGSASRVEYPEGEVVLYYNSLDAEEQCSVMTMRMSKGIVAHTKPAAVRVYDYYKPDDEFTTSYSVKQFGVCDLEPQYMDCPFAK</sequence>
<dbReference type="SUPFAM" id="SSF49410">
    <property type="entry name" value="Alpha-macroglobulin receptor domain"/>
    <property type="match status" value="1"/>
</dbReference>
<dbReference type="GO" id="GO:0005615">
    <property type="term" value="C:extracellular space"/>
    <property type="evidence" value="ECO:0007669"/>
    <property type="project" value="InterPro"/>
</dbReference>
<dbReference type="Gene3D" id="2.60.40.690">
    <property type="entry name" value="Alpha-macroglobulin, receptor-binding domain"/>
    <property type="match status" value="1"/>
</dbReference>
<dbReference type="Pfam" id="PF01835">
    <property type="entry name" value="MG2"/>
    <property type="match status" value="1"/>
</dbReference>
<keyword evidence="11" id="KW-1185">Reference proteome</keyword>
<evidence type="ECO:0000259" key="7">
    <source>
        <dbReference type="SMART" id="SM01359"/>
    </source>
</evidence>
<evidence type="ECO:0000256" key="3">
    <source>
        <dbReference type="ARBA" id="ARBA00023157"/>
    </source>
</evidence>
<dbReference type="Pfam" id="PF07678">
    <property type="entry name" value="TED_complement"/>
    <property type="match status" value="1"/>
</dbReference>
<feature type="domain" description="Alpha-2-macroglobulin" evidence="8">
    <location>
        <begin position="819"/>
        <end position="910"/>
    </location>
</feature>
<dbReference type="InterPro" id="IPR008930">
    <property type="entry name" value="Terpenoid_cyclase/PrenylTrfase"/>
</dbReference>
<dbReference type="CDD" id="cd02897">
    <property type="entry name" value="A2M_2"/>
    <property type="match status" value="1"/>
</dbReference>